<dbReference type="Pfam" id="PF02597">
    <property type="entry name" value="ThiS"/>
    <property type="match status" value="1"/>
</dbReference>
<dbReference type="InterPro" id="IPR003749">
    <property type="entry name" value="ThiS/MoaD-like"/>
</dbReference>
<name>A0A6S6U8D7_9GAMM</name>
<dbReference type="EMBL" id="CACVAT010000526">
    <property type="protein sequence ID" value="CAA6829426.1"/>
    <property type="molecule type" value="Genomic_DNA"/>
</dbReference>
<dbReference type="Gene3D" id="3.10.20.30">
    <property type="match status" value="1"/>
</dbReference>
<evidence type="ECO:0000313" key="1">
    <source>
        <dbReference type="EMBL" id="CAA6829426.1"/>
    </source>
</evidence>
<dbReference type="InterPro" id="IPR016155">
    <property type="entry name" value="Mopterin_synth/thiamin_S_b"/>
</dbReference>
<sequence length="84" mass="9258">MKITLKLYAHLGDLLPPGAYQNKSVVEVADDVSLNEIIDDYKIPRPMAHLVLLNGIFICDTDRDQRGQIKADDTLAIWPPVAGG</sequence>
<proteinExistence type="predicted"/>
<protein>
    <submittedName>
        <fullName evidence="1">Molybdopterin converting factor, small subunit</fullName>
    </submittedName>
</protein>
<dbReference type="InterPro" id="IPR012675">
    <property type="entry name" value="Beta-grasp_dom_sf"/>
</dbReference>
<dbReference type="AlphaFoldDB" id="A0A6S6U8D7"/>
<accession>A0A6S6U8D7</accession>
<dbReference type="SUPFAM" id="SSF54285">
    <property type="entry name" value="MoaD/ThiS"/>
    <property type="match status" value="1"/>
</dbReference>
<organism evidence="1">
    <name type="scientific">uncultured Thiotrichaceae bacterium</name>
    <dbReference type="NCBI Taxonomy" id="298394"/>
    <lineage>
        <taxon>Bacteria</taxon>
        <taxon>Pseudomonadati</taxon>
        <taxon>Pseudomonadota</taxon>
        <taxon>Gammaproteobacteria</taxon>
        <taxon>Thiotrichales</taxon>
        <taxon>Thiotrichaceae</taxon>
        <taxon>environmental samples</taxon>
    </lineage>
</organism>
<gene>
    <name evidence="1" type="ORF">HELGO_WM22483</name>
</gene>
<reference evidence="1" key="1">
    <citation type="submission" date="2020-01" db="EMBL/GenBank/DDBJ databases">
        <authorList>
            <person name="Meier V. D."/>
            <person name="Meier V D."/>
        </authorList>
    </citation>
    <scope>NUCLEOTIDE SEQUENCE</scope>
    <source>
        <strain evidence="1">HLG_WM_MAG_09</strain>
    </source>
</reference>